<evidence type="ECO:0000313" key="2">
    <source>
        <dbReference type="Proteomes" id="UP001500540"/>
    </source>
</evidence>
<organism evidence="1 2">
    <name type="scientific">Microbacterium kribbense</name>
    <dbReference type="NCBI Taxonomy" id="433645"/>
    <lineage>
        <taxon>Bacteria</taxon>
        <taxon>Bacillati</taxon>
        <taxon>Actinomycetota</taxon>
        <taxon>Actinomycetes</taxon>
        <taxon>Micrococcales</taxon>
        <taxon>Microbacteriaceae</taxon>
        <taxon>Microbacterium</taxon>
    </lineage>
</organism>
<comment type="caution">
    <text evidence="1">The sequence shown here is derived from an EMBL/GenBank/DDBJ whole genome shotgun (WGS) entry which is preliminary data.</text>
</comment>
<evidence type="ECO:0008006" key="3">
    <source>
        <dbReference type="Google" id="ProtNLM"/>
    </source>
</evidence>
<evidence type="ECO:0000313" key="1">
    <source>
        <dbReference type="EMBL" id="GAA3758515.1"/>
    </source>
</evidence>
<keyword evidence="2" id="KW-1185">Reference proteome</keyword>
<dbReference type="Proteomes" id="UP001500540">
    <property type="component" value="Unassembled WGS sequence"/>
</dbReference>
<reference evidence="2" key="1">
    <citation type="journal article" date="2019" name="Int. J. Syst. Evol. Microbiol.">
        <title>The Global Catalogue of Microorganisms (GCM) 10K type strain sequencing project: providing services to taxonomists for standard genome sequencing and annotation.</title>
        <authorList>
            <consortium name="The Broad Institute Genomics Platform"/>
            <consortium name="The Broad Institute Genome Sequencing Center for Infectious Disease"/>
            <person name="Wu L."/>
            <person name="Ma J."/>
        </authorList>
    </citation>
    <scope>NUCLEOTIDE SEQUENCE [LARGE SCALE GENOMIC DNA]</scope>
    <source>
        <strain evidence="2">JCM 16950</strain>
    </source>
</reference>
<dbReference type="EMBL" id="BAABAF010000002">
    <property type="protein sequence ID" value="GAA3758515.1"/>
    <property type="molecule type" value="Genomic_DNA"/>
</dbReference>
<gene>
    <name evidence="1" type="ORF">GCM10022240_09040</name>
</gene>
<name>A0ABP7G7N8_9MICO</name>
<sequence>MFHIMRNSSQYGTLDLVDRFMQALRTLVPLGVLNRVRYEDSAQDRRWDAVVQWDVGTSSVTLGIEAKVGSVRARPPLPRAAGSGVIPVLVSTFISKPARRDLEDLGWSYWDTTGNTLIQAESPFIAVRLEGEEKDPNPEPQSPTRLKSLKGRTASEVIVSLLRSPGGRVASLRDLARGSGLPLGTISRVVSLLRDENLLEPTGGGPIVLSDRLQVARRWADDYSFVKTFRAQRYYSLSGPDLALARIAESGLSYAVTGVRAAQDRLGQSGLTAGLPSSETWLYVSDREAIERIADLAVDSREGQIVVAECDFLSRELPRSSGGLKYVTPWRIVGDLLSAGGRLASVGGQVATDLVRSQP</sequence>
<dbReference type="RefSeq" id="WP_344780979.1">
    <property type="nucleotide sequence ID" value="NZ_BAABAF010000002.1"/>
</dbReference>
<proteinExistence type="predicted"/>
<protein>
    <recommendedName>
        <fullName evidence="3">HTH iclR-type domain-containing protein</fullName>
    </recommendedName>
</protein>
<accession>A0ABP7G7N8</accession>